<dbReference type="PANTHER" id="PTHR46835">
    <property type="entry name" value="BASIC-LEUCINE ZIPPER (BZIP) TRANSCRIPTION FACTOR FAMILY PROTEIN-RELATED"/>
    <property type="match status" value="1"/>
</dbReference>
<feature type="coiled-coil region" evidence="1">
    <location>
        <begin position="61"/>
        <end position="116"/>
    </location>
</feature>
<gene>
    <name evidence="4" type="ORF">GUJ93_ZPchr0011g27593</name>
</gene>
<dbReference type="InterPro" id="IPR004827">
    <property type="entry name" value="bZIP"/>
</dbReference>
<dbReference type="InterPro" id="IPR044797">
    <property type="entry name" value="At4g06598-like"/>
</dbReference>
<evidence type="ECO:0000256" key="2">
    <source>
        <dbReference type="SAM" id="MobiDB-lite"/>
    </source>
</evidence>
<dbReference type="Proteomes" id="UP000729402">
    <property type="component" value="Unassembled WGS sequence"/>
</dbReference>
<dbReference type="OrthoDB" id="1878267at2759"/>
<evidence type="ECO:0000256" key="1">
    <source>
        <dbReference type="SAM" id="Coils"/>
    </source>
</evidence>
<sequence length="230" mass="26052">MWALLARAPPAPAVPSRRQREIALACALHPHCCRPLPRRCSPRNNACIGHSEEWQYAQRSRVRKLQYIAELERRVQALQTEGVEVSTEMDFLGQQNIMLDTENKALKQRLESLSQEHLIKRLSVLGEIIPKVVGSTRSGTVRGRGHVRRRPDALFRRYLRAPGQGSPEAPKQTEGALRQTPDGMPEASLRQVRRLQGTTEDQEATWSMWSRDRITIACAVSGDHCNARYS</sequence>
<keyword evidence="1" id="KW-0175">Coiled coil</keyword>
<evidence type="ECO:0000259" key="3">
    <source>
        <dbReference type="SMART" id="SM00338"/>
    </source>
</evidence>
<reference evidence="4" key="1">
    <citation type="journal article" date="2021" name="bioRxiv">
        <title>Whole Genome Assembly and Annotation of Northern Wild Rice, Zizania palustris L., Supports a Whole Genome Duplication in the Zizania Genus.</title>
        <authorList>
            <person name="Haas M."/>
            <person name="Kono T."/>
            <person name="Macchietto M."/>
            <person name="Millas R."/>
            <person name="McGilp L."/>
            <person name="Shao M."/>
            <person name="Duquette J."/>
            <person name="Hirsch C.N."/>
            <person name="Kimball J."/>
        </authorList>
    </citation>
    <scope>NUCLEOTIDE SEQUENCE</scope>
    <source>
        <tissue evidence="4">Fresh leaf tissue</tissue>
    </source>
</reference>
<proteinExistence type="predicted"/>
<dbReference type="AlphaFoldDB" id="A0A8J6BP50"/>
<dbReference type="GO" id="GO:0005634">
    <property type="term" value="C:nucleus"/>
    <property type="evidence" value="ECO:0007669"/>
    <property type="project" value="UniProtKB-ARBA"/>
</dbReference>
<evidence type="ECO:0000313" key="5">
    <source>
        <dbReference type="Proteomes" id="UP000729402"/>
    </source>
</evidence>
<feature type="region of interest" description="Disordered" evidence="2">
    <location>
        <begin position="161"/>
        <end position="186"/>
    </location>
</feature>
<protein>
    <recommendedName>
        <fullName evidence="3">BZIP domain-containing protein</fullName>
    </recommendedName>
</protein>
<comment type="caution">
    <text evidence="4">The sequence shown here is derived from an EMBL/GenBank/DDBJ whole genome shotgun (WGS) entry which is preliminary data.</text>
</comment>
<dbReference type="GO" id="GO:0003700">
    <property type="term" value="F:DNA-binding transcription factor activity"/>
    <property type="evidence" value="ECO:0007669"/>
    <property type="project" value="InterPro"/>
</dbReference>
<dbReference type="CDD" id="cd14703">
    <property type="entry name" value="bZIP_plant_RF2"/>
    <property type="match status" value="1"/>
</dbReference>
<dbReference type="PANTHER" id="PTHR46835:SF3">
    <property type="entry name" value="BASIC-LEUCINE ZIPPER (BZIP) TRANSCRIPTION FACTOR FAMILY PROTEIN"/>
    <property type="match status" value="1"/>
</dbReference>
<feature type="domain" description="BZIP" evidence="3">
    <location>
        <begin position="51"/>
        <end position="105"/>
    </location>
</feature>
<organism evidence="4 5">
    <name type="scientific">Zizania palustris</name>
    <name type="common">Northern wild rice</name>
    <dbReference type="NCBI Taxonomy" id="103762"/>
    <lineage>
        <taxon>Eukaryota</taxon>
        <taxon>Viridiplantae</taxon>
        <taxon>Streptophyta</taxon>
        <taxon>Embryophyta</taxon>
        <taxon>Tracheophyta</taxon>
        <taxon>Spermatophyta</taxon>
        <taxon>Magnoliopsida</taxon>
        <taxon>Liliopsida</taxon>
        <taxon>Poales</taxon>
        <taxon>Poaceae</taxon>
        <taxon>BOP clade</taxon>
        <taxon>Oryzoideae</taxon>
        <taxon>Oryzeae</taxon>
        <taxon>Zizaniinae</taxon>
        <taxon>Zizania</taxon>
    </lineage>
</organism>
<keyword evidence="5" id="KW-1185">Reference proteome</keyword>
<name>A0A8J6BP50_ZIZPA</name>
<dbReference type="SMART" id="SM00338">
    <property type="entry name" value="BRLZ"/>
    <property type="match status" value="1"/>
</dbReference>
<dbReference type="EMBL" id="JAAALK010000081">
    <property type="protein sequence ID" value="KAG8089066.1"/>
    <property type="molecule type" value="Genomic_DNA"/>
</dbReference>
<reference evidence="4" key="2">
    <citation type="submission" date="2021-02" db="EMBL/GenBank/DDBJ databases">
        <authorList>
            <person name="Kimball J.A."/>
            <person name="Haas M.W."/>
            <person name="Macchietto M."/>
            <person name="Kono T."/>
            <person name="Duquette J."/>
            <person name="Shao M."/>
        </authorList>
    </citation>
    <scope>NUCLEOTIDE SEQUENCE</scope>
    <source>
        <tissue evidence="4">Fresh leaf tissue</tissue>
    </source>
</reference>
<dbReference type="InterPro" id="IPR044759">
    <property type="entry name" value="bZIP_RF2"/>
</dbReference>
<accession>A0A8J6BP50</accession>
<evidence type="ECO:0000313" key="4">
    <source>
        <dbReference type="EMBL" id="KAG8089066.1"/>
    </source>
</evidence>